<evidence type="ECO:0000313" key="1">
    <source>
        <dbReference type="EMBL" id="MDN5064002.1"/>
    </source>
</evidence>
<protein>
    <submittedName>
        <fullName evidence="1">Uncharacterized protein</fullName>
    </submittedName>
</protein>
<comment type="caution">
    <text evidence="1">The sequence shown here is derived from an EMBL/GenBank/DDBJ whole genome shotgun (WGS) entry which is preliminary data.</text>
</comment>
<dbReference type="Proteomes" id="UP001171529">
    <property type="component" value="Unassembled WGS sequence"/>
</dbReference>
<dbReference type="RefSeq" id="WP_301344599.1">
    <property type="nucleotide sequence ID" value="NZ_JAPZDB010000002.1"/>
</dbReference>
<proteinExistence type="predicted"/>
<dbReference type="AlphaFoldDB" id="A0AAW7PRQ0"/>
<reference evidence="1" key="1">
    <citation type="submission" date="2022-12" db="EMBL/GenBank/DDBJ databases">
        <authorList>
            <person name="Uljanovas D."/>
        </authorList>
    </citation>
    <scope>NUCLEOTIDE SEQUENCE</scope>
    <source>
        <strain evidence="1">RCM39</strain>
    </source>
</reference>
<accession>A0AAW7PRQ0</accession>
<reference evidence="1" key="2">
    <citation type="journal article" date="2023" name="Microorganisms">
        <title>Genomic Characterization of Arcobacter butzleri Strains Isolated from Various Sources in Lithuania.</title>
        <authorList>
            <person name="Uljanovas D."/>
            <person name="Golz G."/>
            <person name="Fleischmann S."/>
            <person name="Kudirkiene E."/>
            <person name="Kasetiene N."/>
            <person name="Grineviciene A."/>
            <person name="Tamuleviciene E."/>
            <person name="Aksomaitiene J."/>
            <person name="Alter T."/>
            <person name="Malakauskas M."/>
        </authorList>
    </citation>
    <scope>NUCLEOTIDE SEQUENCE</scope>
    <source>
        <strain evidence="1">RCM39</strain>
    </source>
</reference>
<dbReference type="EMBL" id="JAPZDC010000004">
    <property type="protein sequence ID" value="MDN5064002.1"/>
    <property type="molecule type" value="Genomic_DNA"/>
</dbReference>
<gene>
    <name evidence="1" type="ORF">O8C91_07305</name>
</gene>
<organism evidence="1 2">
    <name type="scientific">Aliarcobacter butzleri</name>
    <dbReference type="NCBI Taxonomy" id="28197"/>
    <lineage>
        <taxon>Bacteria</taxon>
        <taxon>Pseudomonadati</taxon>
        <taxon>Campylobacterota</taxon>
        <taxon>Epsilonproteobacteria</taxon>
        <taxon>Campylobacterales</taxon>
        <taxon>Arcobacteraceae</taxon>
        <taxon>Aliarcobacter</taxon>
    </lineage>
</organism>
<name>A0AAW7PRQ0_9BACT</name>
<sequence length="205" mass="24611">MSNIINENIENEFITFSEAKKRFIDELYNEINKLHIELQKDFKAYSNSNLNEMNLHIFLAMTFDEIIYKRNRFHKLFFVIQSLNKLDTIATIGKTIKDKKGNFLEKTVIQSEQYVFKKGYKNIKLHNNMNADDYKKVQEDLKKLSQFHWSEEIKIKYSVICRLGDFIINNNYTEFYNLLYGSVLYNKDQTEKYTRLIFGISPKHR</sequence>
<evidence type="ECO:0000313" key="2">
    <source>
        <dbReference type="Proteomes" id="UP001171529"/>
    </source>
</evidence>